<name>A0ABP0V006_9BRYO</name>
<gene>
    <name evidence="1" type="ORF">CSSPTR1EN2_LOCUS21374</name>
</gene>
<reference evidence="1" key="1">
    <citation type="submission" date="2024-02" db="EMBL/GenBank/DDBJ databases">
        <authorList>
            <consortium name="ELIXIR-Norway"/>
            <consortium name="Elixir Norway"/>
        </authorList>
    </citation>
    <scope>NUCLEOTIDE SEQUENCE</scope>
</reference>
<proteinExistence type="predicted"/>
<keyword evidence="2" id="KW-1185">Reference proteome</keyword>
<dbReference type="Proteomes" id="UP001497512">
    <property type="component" value="Chromosome 8"/>
</dbReference>
<protein>
    <submittedName>
        <fullName evidence="1">Uncharacterized protein</fullName>
    </submittedName>
</protein>
<dbReference type="EMBL" id="OZ019900">
    <property type="protein sequence ID" value="CAK9233214.1"/>
    <property type="molecule type" value="Genomic_DNA"/>
</dbReference>
<evidence type="ECO:0000313" key="2">
    <source>
        <dbReference type="Proteomes" id="UP001497512"/>
    </source>
</evidence>
<evidence type="ECO:0000313" key="1">
    <source>
        <dbReference type="EMBL" id="CAK9233214.1"/>
    </source>
</evidence>
<sequence length="204" mass="23288">MECFESLDDARKKISADLSSKNPQYQVIPFTSSTRPSDNKLWERMGQVVVKATVQWVCFDVPVELDGKARTKRMYVVACMKATCFIIHTALDIGFTSKTSLLTDDLLQSRQTIKRRTIDRSEKGIIKLQGIAHNHFQDNGRASYSTDILTDDATQMAYNVDTMHLIDVNFIMHAHIVSCDEFNENTSHTWQRFIVTFLTLSARS</sequence>
<accession>A0ABP0V006</accession>
<organism evidence="1 2">
    <name type="scientific">Sphagnum troendelagicum</name>
    <dbReference type="NCBI Taxonomy" id="128251"/>
    <lineage>
        <taxon>Eukaryota</taxon>
        <taxon>Viridiplantae</taxon>
        <taxon>Streptophyta</taxon>
        <taxon>Embryophyta</taxon>
        <taxon>Bryophyta</taxon>
        <taxon>Sphagnophytina</taxon>
        <taxon>Sphagnopsida</taxon>
        <taxon>Sphagnales</taxon>
        <taxon>Sphagnaceae</taxon>
        <taxon>Sphagnum</taxon>
    </lineage>
</organism>